<protein>
    <recommendedName>
        <fullName evidence="3">Transposase</fullName>
    </recommendedName>
</protein>
<gene>
    <name evidence="1" type="ORF">EB03_00584</name>
</gene>
<dbReference type="Proteomes" id="UP000253498">
    <property type="component" value="Unassembled WGS sequence"/>
</dbReference>
<accession>A0AB37IC09</accession>
<reference evidence="1 2" key="1">
    <citation type="submission" date="2015-06" db="EMBL/GenBank/DDBJ databases">
        <title>The Genome Sequence of Enterococcus hirae 88EA1.</title>
        <authorList>
            <consortium name="The Broad Institute Genomics Platform"/>
            <consortium name="The Broad Institute Genome Sequencing Center for Infectious Disease"/>
            <person name="Earl A.M."/>
            <person name="Van Tyne D."/>
            <person name="Lebreton F."/>
            <person name="Saavedra J.T."/>
            <person name="Gilmore M.S."/>
            <person name="Manson McGuire A."/>
            <person name="Clock S."/>
            <person name="Crupain M."/>
            <person name="Rangan U."/>
            <person name="Young S."/>
            <person name="Abouelleil A."/>
            <person name="Cao P."/>
            <person name="Chapman S.B."/>
            <person name="Griggs A."/>
            <person name="Priest M."/>
            <person name="Shea T."/>
            <person name="Wortman J."/>
            <person name="Nusbaum C."/>
            <person name="Birren B."/>
        </authorList>
    </citation>
    <scope>NUCLEOTIDE SEQUENCE [LARGE SCALE GENOMIC DNA]</scope>
    <source>
        <strain evidence="1 2">88EA1</strain>
    </source>
</reference>
<sequence>MSTPIPEMFKGMKDSFFIKIIVPKVGLFSCRKMI</sequence>
<dbReference type="AlphaFoldDB" id="A0AB37IC09"/>
<dbReference type="EMBL" id="LESJ01000003">
    <property type="protein sequence ID" value="RBT69538.1"/>
    <property type="molecule type" value="Genomic_DNA"/>
</dbReference>
<name>A0AB37IC09_ENTHR</name>
<organism evidence="1 2">
    <name type="scientific">Enterococcus hirae</name>
    <dbReference type="NCBI Taxonomy" id="1354"/>
    <lineage>
        <taxon>Bacteria</taxon>
        <taxon>Bacillati</taxon>
        <taxon>Bacillota</taxon>
        <taxon>Bacilli</taxon>
        <taxon>Lactobacillales</taxon>
        <taxon>Enterococcaceae</taxon>
        <taxon>Enterococcus</taxon>
    </lineage>
</organism>
<evidence type="ECO:0000313" key="2">
    <source>
        <dbReference type="Proteomes" id="UP000253498"/>
    </source>
</evidence>
<comment type="caution">
    <text evidence="1">The sequence shown here is derived from an EMBL/GenBank/DDBJ whole genome shotgun (WGS) entry which is preliminary data.</text>
</comment>
<evidence type="ECO:0008006" key="3">
    <source>
        <dbReference type="Google" id="ProtNLM"/>
    </source>
</evidence>
<evidence type="ECO:0000313" key="1">
    <source>
        <dbReference type="EMBL" id="RBT69538.1"/>
    </source>
</evidence>
<proteinExistence type="predicted"/>